<protein>
    <submittedName>
        <fullName evidence="2">Uncharacterized protein</fullName>
    </submittedName>
</protein>
<evidence type="ECO:0000313" key="2">
    <source>
        <dbReference type="EMBL" id="MBA4636068.1"/>
    </source>
</evidence>
<feature type="compositionally biased region" description="Gly residues" evidence="1">
    <location>
        <begin position="19"/>
        <end position="32"/>
    </location>
</feature>
<reference evidence="2" key="1">
    <citation type="journal article" date="2013" name="J. Plant Res.">
        <title>Effect of fungi and light on seed germination of three Opuntia species from semiarid lands of central Mexico.</title>
        <authorList>
            <person name="Delgado-Sanchez P."/>
            <person name="Jimenez-Bremont J.F."/>
            <person name="Guerrero-Gonzalez Mde L."/>
            <person name="Flores J."/>
        </authorList>
    </citation>
    <scope>NUCLEOTIDE SEQUENCE</scope>
    <source>
        <tissue evidence="2">Cladode</tissue>
    </source>
</reference>
<sequence>MEAAAAGGDRLEVLAVVGGSGCRQGGGNGAGRGRQETAQNRAKQGTPRGKKKKDRRRRAPGGDGDSGGSNGRRLKAGRWWWRGAVRGGKKRSRRIGGGGAHGFRGAKAGEKGEGFGFIFFVLFSLFV</sequence>
<dbReference type="EMBL" id="GISG01098042">
    <property type="protein sequence ID" value="MBA4636067.1"/>
    <property type="molecule type" value="Transcribed_RNA"/>
</dbReference>
<name>A0A7C9DE15_OPUST</name>
<feature type="compositionally biased region" description="Basic residues" evidence="1">
    <location>
        <begin position="48"/>
        <end position="59"/>
    </location>
</feature>
<dbReference type="EMBL" id="GISG01098043">
    <property type="protein sequence ID" value="MBA4636068.1"/>
    <property type="molecule type" value="Transcribed_RNA"/>
</dbReference>
<feature type="region of interest" description="Disordered" evidence="1">
    <location>
        <begin position="19"/>
        <end position="106"/>
    </location>
</feature>
<feature type="compositionally biased region" description="Gly residues" evidence="1">
    <location>
        <begin position="61"/>
        <end position="70"/>
    </location>
</feature>
<dbReference type="AlphaFoldDB" id="A0A7C9DE15"/>
<accession>A0A7C9DE15</accession>
<proteinExistence type="predicted"/>
<evidence type="ECO:0000256" key="1">
    <source>
        <dbReference type="SAM" id="MobiDB-lite"/>
    </source>
</evidence>
<reference evidence="2" key="2">
    <citation type="submission" date="2020-07" db="EMBL/GenBank/DDBJ databases">
        <authorList>
            <person name="Vera ALvarez R."/>
            <person name="Arias-Moreno D.M."/>
            <person name="Jimenez-Jacinto V."/>
            <person name="Jimenez-Bremont J.F."/>
            <person name="Swaminathan K."/>
            <person name="Moose S.P."/>
            <person name="Guerrero-Gonzalez M.L."/>
            <person name="Marino-Ramirez L."/>
            <person name="Landsman D."/>
            <person name="Rodriguez-Kessler M."/>
            <person name="Delgado-Sanchez P."/>
        </authorList>
    </citation>
    <scope>NUCLEOTIDE SEQUENCE</scope>
    <source>
        <tissue evidence="2">Cladode</tissue>
    </source>
</reference>
<organism evidence="2">
    <name type="scientific">Opuntia streptacantha</name>
    <name type="common">Prickly pear cactus</name>
    <name type="synonym">Opuntia cardona</name>
    <dbReference type="NCBI Taxonomy" id="393608"/>
    <lineage>
        <taxon>Eukaryota</taxon>
        <taxon>Viridiplantae</taxon>
        <taxon>Streptophyta</taxon>
        <taxon>Embryophyta</taxon>
        <taxon>Tracheophyta</taxon>
        <taxon>Spermatophyta</taxon>
        <taxon>Magnoliopsida</taxon>
        <taxon>eudicotyledons</taxon>
        <taxon>Gunneridae</taxon>
        <taxon>Pentapetalae</taxon>
        <taxon>Caryophyllales</taxon>
        <taxon>Cactineae</taxon>
        <taxon>Cactaceae</taxon>
        <taxon>Opuntioideae</taxon>
        <taxon>Opuntia</taxon>
    </lineage>
</organism>